<feature type="transmembrane region" description="Helical" evidence="9">
    <location>
        <begin position="94"/>
        <end position="122"/>
    </location>
</feature>
<dbReference type="InterPro" id="IPR011527">
    <property type="entry name" value="ABC1_TM_dom"/>
</dbReference>
<keyword evidence="3 9" id="KW-0812">Transmembrane</keyword>
<dbReference type="PROSITE" id="PS50929">
    <property type="entry name" value="ABC_TM1F"/>
    <property type="match status" value="2"/>
</dbReference>
<dbReference type="InterPro" id="IPR003593">
    <property type="entry name" value="AAA+_ATPase"/>
</dbReference>
<comment type="caution">
    <text evidence="12">The sequence shown here is derived from an EMBL/GenBank/DDBJ whole genome shotgun (WGS) entry which is preliminary data.</text>
</comment>
<dbReference type="FunFam" id="3.40.50.300:FF:001471">
    <property type="entry name" value="P-loop containing nucleoside triphosphate hydrolase protein"/>
    <property type="match status" value="1"/>
</dbReference>
<dbReference type="CDD" id="cd18578">
    <property type="entry name" value="ABC_6TM_Pgp_ABCB1_D2_like"/>
    <property type="match status" value="1"/>
</dbReference>
<dbReference type="GO" id="GO:0005524">
    <property type="term" value="F:ATP binding"/>
    <property type="evidence" value="ECO:0007669"/>
    <property type="project" value="UniProtKB-KW"/>
</dbReference>
<evidence type="ECO:0000256" key="8">
    <source>
        <dbReference type="SAM" id="MobiDB-lite"/>
    </source>
</evidence>
<dbReference type="InterPro" id="IPR039421">
    <property type="entry name" value="Type_1_exporter"/>
</dbReference>
<dbReference type="GO" id="GO:0090374">
    <property type="term" value="P:oligopeptide export from mitochondrion"/>
    <property type="evidence" value="ECO:0007669"/>
    <property type="project" value="TreeGrafter"/>
</dbReference>
<organism evidence="12 13">
    <name type="scientific">Imshaugia aleurites</name>
    <dbReference type="NCBI Taxonomy" id="172621"/>
    <lineage>
        <taxon>Eukaryota</taxon>
        <taxon>Fungi</taxon>
        <taxon>Dikarya</taxon>
        <taxon>Ascomycota</taxon>
        <taxon>Pezizomycotina</taxon>
        <taxon>Lecanoromycetes</taxon>
        <taxon>OSLEUM clade</taxon>
        <taxon>Lecanoromycetidae</taxon>
        <taxon>Lecanorales</taxon>
        <taxon>Lecanorineae</taxon>
        <taxon>Parmeliaceae</taxon>
        <taxon>Imshaugia</taxon>
    </lineage>
</organism>
<keyword evidence="7 9" id="KW-0472">Membrane</keyword>
<feature type="transmembrane region" description="Helical" evidence="9">
    <location>
        <begin position="1026"/>
        <end position="1051"/>
    </location>
</feature>
<dbReference type="Gene3D" id="3.40.50.300">
    <property type="entry name" value="P-loop containing nucleotide triphosphate hydrolases"/>
    <property type="match status" value="2"/>
</dbReference>
<evidence type="ECO:0000256" key="4">
    <source>
        <dbReference type="ARBA" id="ARBA00022741"/>
    </source>
</evidence>
<keyword evidence="5" id="KW-0067">ATP-binding</keyword>
<keyword evidence="4" id="KW-0547">Nucleotide-binding</keyword>
<dbReference type="SMART" id="SM00382">
    <property type="entry name" value="AAA"/>
    <property type="match status" value="2"/>
</dbReference>
<dbReference type="PANTHER" id="PTHR43394">
    <property type="entry name" value="ATP-DEPENDENT PERMEASE MDL1, MITOCHONDRIAL"/>
    <property type="match status" value="1"/>
</dbReference>
<evidence type="ECO:0000259" key="10">
    <source>
        <dbReference type="PROSITE" id="PS50893"/>
    </source>
</evidence>
<keyword evidence="2" id="KW-0813">Transport</keyword>
<comment type="subcellular location">
    <subcellularLocation>
        <location evidence="1">Membrane</location>
        <topology evidence="1">Multi-pass membrane protein</topology>
    </subcellularLocation>
</comment>
<dbReference type="EMBL" id="CAJPDT010000055">
    <property type="protein sequence ID" value="CAF9929998.1"/>
    <property type="molecule type" value="Genomic_DNA"/>
</dbReference>
<evidence type="ECO:0000256" key="1">
    <source>
        <dbReference type="ARBA" id="ARBA00004141"/>
    </source>
</evidence>
<evidence type="ECO:0000256" key="9">
    <source>
        <dbReference type="SAM" id="Phobius"/>
    </source>
</evidence>
<evidence type="ECO:0000256" key="3">
    <source>
        <dbReference type="ARBA" id="ARBA00022692"/>
    </source>
</evidence>
<sequence length="1373" mass="150944">MIATERIAMEIDFDHPGDLEVDGEENDSAKHASWRSLFNFTTNRDTIPLLFAIIFSIAAGIITPALAVFLGKIFNLFTGFGAGEISGSDLVKKVSGYATVLAGLGTASGLLHAGYFMLWLVFGELQAKHVRKRLFDVMLEKDMGWYDMRTDGIDTLVSRLQTHVRELQLATSQPLGFAVQDAVTTFAALGLAFYYSWSLTLITLSTLPILAIALAWNSARMQPIIEMQTEKLTEASKIVNNAISAIDTVKCFNGQEFEGWQYRKAVLRAARYHLRQAKANALQIGGLRLFTLSMFVQGFWFGSHLVNIGQKNPGEILTAFWACLMATQAFEQTQPGVIVLEKGRAAGAALKSVLGQMEGGFELPRMSGRTVPLFCAGDIEVRNVSFSYPSRPEQPALKSASFHFLAGETTFILGRSGSGKSTLGNLLMRFYSIDSGQILVDGHPIHTLDINWLRNNVTLVQQQSVLFNETVFKNIAFGHRDHSRIRKEEVKRAIETALLQHTINDLPQGLGTVVGTDGSAMSGGQKQRVAIARARLRDTPILILDEATSALDHISKSLIIDAIREWRKGMTTIVITHDVSQVQDDEYAYVLDNGVIVQEGLKKDLERSDLGPFQQCEKSMTDTPSAQPRYPQRTQVVSSSTWGEASLDRSESEVSKDTLIQPKKDIVSGVLGPNPENVQRPSQAFVSISSPTSMNRWSVADWDSQSPRFEDTQYSYSAEPVSPLWLHDTKAVELIERKPNVADVKAYAEQQESTRYSPVASPKKLQRKRKLPKAEDVCRVSPMKTILMTIWPTLTWGKRLILIIGFLCAAIHAAATPTFSWVFSKLLATFYLADHSERSRLALQWSLAVFGIAVVDSLAAFSMHFMLEYCGQAWTDTLRIEALKRILDQPRSWFDKDENSVSQLTECLDRNAEETRNLLGRFAGYVFVAIITGLMAITWSLILSWKLTLVGLASASFLYVVTRTFETVSGHWENRSNDAATSANSIFAETFANIRTVRALTLETNFNNKHAQAISKALKVGLKRSIYSGFFFGLSESGILFVTALIFYYGATLVSTNAYTTDTILTVFTMLLFSMSQANSIIAFMPQINSSRDTATRLLRLAHLPFNTSHEATGHTRLSYPGPITFTNTSFTYPTRRTTPALSSLTLTLSPTKTTALIGSSGSGKSTLAHLLLALHPPTTGTITLNHIPLSTLHVPTLRSLIALVPQHPTLFPNTIASNITYGLPFSSPLASLPSIRAAASAARIDDFILSLPQGYNTRVGAGGTGLSGGQTQRIAIARALVREPRFLILDEVTSGLDGEKAGGIRELVRGLRGKGVGVLVVTHERMMMEVCEEVVVLRGGRMVERGGLEELVGRGGELRRLLGGVEAPEVDG</sequence>
<dbReference type="GO" id="GO:0005743">
    <property type="term" value="C:mitochondrial inner membrane"/>
    <property type="evidence" value="ECO:0007669"/>
    <property type="project" value="TreeGrafter"/>
</dbReference>
<keyword evidence="6 9" id="KW-1133">Transmembrane helix</keyword>
<evidence type="ECO:0000313" key="13">
    <source>
        <dbReference type="Proteomes" id="UP000664534"/>
    </source>
</evidence>
<feature type="domain" description="ABC transmembrane type-1" evidence="11">
    <location>
        <begin position="50"/>
        <end position="342"/>
    </location>
</feature>
<dbReference type="GO" id="GO:0016887">
    <property type="term" value="F:ATP hydrolysis activity"/>
    <property type="evidence" value="ECO:0007669"/>
    <property type="project" value="InterPro"/>
</dbReference>
<dbReference type="InterPro" id="IPR027417">
    <property type="entry name" value="P-loop_NTPase"/>
</dbReference>
<feature type="transmembrane region" description="Helical" evidence="9">
    <location>
        <begin position="201"/>
        <end position="219"/>
    </location>
</feature>
<dbReference type="FunFam" id="3.40.50.300:FF:000604">
    <property type="entry name" value="ABC transporter B family member 28"/>
    <property type="match status" value="1"/>
</dbReference>
<feature type="domain" description="ABC transporter" evidence="10">
    <location>
        <begin position="379"/>
        <end position="618"/>
    </location>
</feature>
<dbReference type="SUPFAM" id="SSF90123">
    <property type="entry name" value="ABC transporter transmembrane region"/>
    <property type="match status" value="2"/>
</dbReference>
<name>A0A8H3FYJ9_9LECA</name>
<evidence type="ECO:0000259" key="11">
    <source>
        <dbReference type="PROSITE" id="PS50929"/>
    </source>
</evidence>
<gene>
    <name evidence="12" type="ORF">IMSHALPRED_008061</name>
</gene>
<dbReference type="InterPro" id="IPR003439">
    <property type="entry name" value="ABC_transporter-like_ATP-bd"/>
</dbReference>
<dbReference type="Gene3D" id="1.20.1560.10">
    <property type="entry name" value="ABC transporter type 1, transmembrane domain"/>
    <property type="match status" value="2"/>
</dbReference>
<dbReference type="CDD" id="cd18577">
    <property type="entry name" value="ABC_6TM_Pgp_ABCB1_D1_like"/>
    <property type="match status" value="1"/>
</dbReference>
<dbReference type="OrthoDB" id="6500128at2759"/>
<evidence type="ECO:0000313" key="12">
    <source>
        <dbReference type="EMBL" id="CAF9929998.1"/>
    </source>
</evidence>
<feature type="transmembrane region" description="Helical" evidence="9">
    <location>
        <begin position="918"/>
        <end position="937"/>
    </location>
</feature>
<dbReference type="PROSITE" id="PS50893">
    <property type="entry name" value="ABC_TRANSPORTER_2"/>
    <property type="match status" value="2"/>
</dbReference>
<evidence type="ECO:0000256" key="6">
    <source>
        <dbReference type="ARBA" id="ARBA00022989"/>
    </source>
</evidence>
<feature type="domain" description="ABC transmembrane type-1" evidence="11">
    <location>
        <begin position="803"/>
        <end position="1090"/>
    </location>
</feature>
<dbReference type="PANTHER" id="PTHR43394:SF15">
    <property type="entry name" value="ALPHA-FACTOR-TRANSPORTING ATPASE"/>
    <property type="match status" value="1"/>
</dbReference>
<reference evidence="12" key="1">
    <citation type="submission" date="2021-03" db="EMBL/GenBank/DDBJ databases">
        <authorList>
            <person name="Tagirdzhanova G."/>
        </authorList>
    </citation>
    <scope>NUCLEOTIDE SEQUENCE</scope>
</reference>
<keyword evidence="13" id="KW-1185">Reference proteome</keyword>
<dbReference type="SUPFAM" id="SSF52540">
    <property type="entry name" value="P-loop containing nucleoside triphosphate hydrolases"/>
    <property type="match status" value="2"/>
</dbReference>
<dbReference type="Pfam" id="PF00005">
    <property type="entry name" value="ABC_tran"/>
    <property type="match status" value="2"/>
</dbReference>
<proteinExistence type="predicted"/>
<evidence type="ECO:0000256" key="5">
    <source>
        <dbReference type="ARBA" id="ARBA00022840"/>
    </source>
</evidence>
<dbReference type="Proteomes" id="UP000664534">
    <property type="component" value="Unassembled WGS sequence"/>
</dbReference>
<feature type="transmembrane region" description="Helical" evidence="9">
    <location>
        <begin position="49"/>
        <end position="74"/>
    </location>
</feature>
<feature type="region of interest" description="Disordered" evidence="8">
    <location>
        <begin position="614"/>
        <end position="658"/>
    </location>
</feature>
<evidence type="ECO:0000256" key="7">
    <source>
        <dbReference type="ARBA" id="ARBA00023136"/>
    </source>
</evidence>
<feature type="transmembrane region" description="Helical" evidence="9">
    <location>
        <begin position="843"/>
        <end position="861"/>
    </location>
</feature>
<feature type="compositionally biased region" description="Polar residues" evidence="8">
    <location>
        <begin position="616"/>
        <end position="643"/>
    </location>
</feature>
<feature type="transmembrane region" description="Helical" evidence="9">
    <location>
        <begin position="1063"/>
        <end position="1084"/>
    </location>
</feature>
<dbReference type="InterPro" id="IPR036640">
    <property type="entry name" value="ABC1_TM_sf"/>
</dbReference>
<accession>A0A8H3FYJ9</accession>
<dbReference type="GO" id="GO:0015421">
    <property type="term" value="F:ABC-type oligopeptide transporter activity"/>
    <property type="evidence" value="ECO:0007669"/>
    <property type="project" value="TreeGrafter"/>
</dbReference>
<feature type="compositionally biased region" description="Basic and acidic residues" evidence="8">
    <location>
        <begin position="646"/>
        <end position="658"/>
    </location>
</feature>
<evidence type="ECO:0000256" key="2">
    <source>
        <dbReference type="ARBA" id="ARBA00022448"/>
    </source>
</evidence>
<protein>
    <submittedName>
        <fullName evidence="12">Uncharacterized protein</fullName>
    </submittedName>
</protein>
<dbReference type="Pfam" id="PF00664">
    <property type="entry name" value="ABC_membrane"/>
    <property type="match status" value="2"/>
</dbReference>
<feature type="domain" description="ABC transporter" evidence="10">
    <location>
        <begin position="1124"/>
        <end position="1365"/>
    </location>
</feature>
<feature type="transmembrane region" description="Helical" evidence="9">
    <location>
        <begin position="800"/>
        <end position="823"/>
    </location>
</feature>